<sequence length="136" mass="15649">MADIRHNVVIKAAPEKIYEALTTQEGLSGWWAKQTVARPEEGFVNVFTFGDFRNEMKVTVLDPGKRVEWLCIRSIDEWMGTNISFELEERNERTLLRFAHSGWRAITDTFAGCNYDWGRFMTSLKSYCETGKGTPS</sequence>
<dbReference type="Gene3D" id="3.30.530.20">
    <property type="match status" value="1"/>
</dbReference>
<feature type="domain" description="Activator of Hsp90 ATPase homologue 1/2-like C-terminal" evidence="2">
    <location>
        <begin position="11"/>
        <end position="128"/>
    </location>
</feature>
<comment type="caution">
    <text evidence="3">The sequence shown here is derived from an EMBL/GenBank/DDBJ whole genome shotgun (WGS) entry which is preliminary data.</text>
</comment>
<dbReference type="RefSeq" id="WP_344981603.1">
    <property type="nucleotide sequence ID" value="NZ_BAABFN010000022.1"/>
</dbReference>
<evidence type="ECO:0000313" key="3">
    <source>
        <dbReference type="EMBL" id="GAA4320003.1"/>
    </source>
</evidence>
<comment type="similarity">
    <text evidence="1">Belongs to the AHA1 family.</text>
</comment>
<dbReference type="InterPro" id="IPR013538">
    <property type="entry name" value="ASHA1/2-like_C"/>
</dbReference>
<evidence type="ECO:0000313" key="4">
    <source>
        <dbReference type="Proteomes" id="UP001501207"/>
    </source>
</evidence>
<proteinExistence type="inferred from homology"/>
<gene>
    <name evidence="3" type="ORF">GCM10023143_33870</name>
</gene>
<evidence type="ECO:0000256" key="1">
    <source>
        <dbReference type="ARBA" id="ARBA00006817"/>
    </source>
</evidence>
<dbReference type="EMBL" id="BAABFN010000022">
    <property type="protein sequence ID" value="GAA4320003.1"/>
    <property type="molecule type" value="Genomic_DNA"/>
</dbReference>
<dbReference type="Proteomes" id="UP001501207">
    <property type="component" value="Unassembled WGS sequence"/>
</dbReference>
<dbReference type="SUPFAM" id="SSF55961">
    <property type="entry name" value="Bet v1-like"/>
    <property type="match status" value="1"/>
</dbReference>
<dbReference type="Pfam" id="PF08327">
    <property type="entry name" value="AHSA1"/>
    <property type="match status" value="1"/>
</dbReference>
<organism evidence="3 4">
    <name type="scientific">Compostibacter hankyongensis</name>
    <dbReference type="NCBI Taxonomy" id="1007089"/>
    <lineage>
        <taxon>Bacteria</taxon>
        <taxon>Pseudomonadati</taxon>
        <taxon>Bacteroidota</taxon>
        <taxon>Chitinophagia</taxon>
        <taxon>Chitinophagales</taxon>
        <taxon>Chitinophagaceae</taxon>
        <taxon>Compostibacter</taxon>
    </lineage>
</organism>
<reference evidence="4" key="1">
    <citation type="journal article" date="2019" name="Int. J. Syst. Evol. Microbiol.">
        <title>The Global Catalogue of Microorganisms (GCM) 10K type strain sequencing project: providing services to taxonomists for standard genome sequencing and annotation.</title>
        <authorList>
            <consortium name="The Broad Institute Genomics Platform"/>
            <consortium name="The Broad Institute Genome Sequencing Center for Infectious Disease"/>
            <person name="Wu L."/>
            <person name="Ma J."/>
        </authorList>
    </citation>
    <scope>NUCLEOTIDE SEQUENCE [LARGE SCALE GENOMIC DNA]</scope>
    <source>
        <strain evidence="4">JCM 17664</strain>
    </source>
</reference>
<protein>
    <submittedName>
        <fullName evidence="3">SRPBCC domain-containing protein</fullName>
    </submittedName>
</protein>
<keyword evidence="4" id="KW-1185">Reference proteome</keyword>
<evidence type="ECO:0000259" key="2">
    <source>
        <dbReference type="Pfam" id="PF08327"/>
    </source>
</evidence>
<name>A0ABP8G999_9BACT</name>
<dbReference type="InterPro" id="IPR023393">
    <property type="entry name" value="START-like_dom_sf"/>
</dbReference>
<accession>A0ABP8G999</accession>
<dbReference type="CDD" id="cd07814">
    <property type="entry name" value="SRPBCC_CalC_Aha1-like"/>
    <property type="match status" value="1"/>
</dbReference>